<proteinExistence type="predicted"/>
<sequence length="282" mass="32486">MVELTKRGKEDHVCDYWECKSCQQMVPEGHLCYIRALDAKDSKGKFIFFDIETTQNEIWQCKDGYEPAKNENCKHCINVLCTVCTMCKNCNHATCGKYQHRANLIIAQKCCLGCMGEPLLQGSKCDSCGTRCNQCNKFNKNDNMYDTPPCLDTCGFRENFNNEWLSGEQLQARDCVIEEKQFVKSPIAQIPSNGYVTDQFSKVPIQWLEWETEKNRKIGFPTFIQHGNNLGEYRLPNTKYRLDGFCEATNTAYEFYGCLWHGCKSVTLKIVTRLKYPEPSNL</sequence>
<comment type="caution">
    <text evidence="1">The sequence shown here is derived from an EMBL/GenBank/DDBJ whole genome shotgun (WGS) entry which is preliminary data.</text>
</comment>
<evidence type="ECO:0000313" key="2">
    <source>
        <dbReference type="Proteomes" id="UP001217089"/>
    </source>
</evidence>
<reference evidence="1 2" key="1">
    <citation type="submission" date="2022-12" db="EMBL/GenBank/DDBJ databases">
        <title>Chromosome-level genome of Tegillarca granosa.</title>
        <authorList>
            <person name="Kim J."/>
        </authorList>
    </citation>
    <scope>NUCLEOTIDE SEQUENCE [LARGE SCALE GENOMIC DNA]</scope>
    <source>
        <strain evidence="1">Teg-2019</strain>
        <tissue evidence="1">Adductor muscle</tissue>
    </source>
</reference>
<dbReference type="Proteomes" id="UP001217089">
    <property type="component" value="Unassembled WGS sequence"/>
</dbReference>
<dbReference type="EMBL" id="JARBDR010000139">
    <property type="protein sequence ID" value="KAJ8321123.1"/>
    <property type="molecule type" value="Genomic_DNA"/>
</dbReference>
<evidence type="ECO:0000313" key="1">
    <source>
        <dbReference type="EMBL" id="KAJ8321123.1"/>
    </source>
</evidence>
<keyword evidence="2" id="KW-1185">Reference proteome</keyword>
<organism evidence="1 2">
    <name type="scientific">Tegillarca granosa</name>
    <name type="common">Malaysian cockle</name>
    <name type="synonym">Anadara granosa</name>
    <dbReference type="NCBI Taxonomy" id="220873"/>
    <lineage>
        <taxon>Eukaryota</taxon>
        <taxon>Metazoa</taxon>
        <taxon>Spiralia</taxon>
        <taxon>Lophotrochozoa</taxon>
        <taxon>Mollusca</taxon>
        <taxon>Bivalvia</taxon>
        <taxon>Autobranchia</taxon>
        <taxon>Pteriomorphia</taxon>
        <taxon>Arcoida</taxon>
        <taxon>Arcoidea</taxon>
        <taxon>Arcidae</taxon>
        <taxon>Tegillarca</taxon>
    </lineage>
</organism>
<protein>
    <submittedName>
        <fullName evidence="1">Uncharacterized protein</fullName>
    </submittedName>
</protein>
<gene>
    <name evidence="1" type="ORF">KUTeg_001318</name>
</gene>
<name>A0ABQ9FV38_TEGGR</name>
<accession>A0ABQ9FV38</accession>